<accession>A0A6A6WM33</accession>
<dbReference type="AlphaFoldDB" id="A0A6A6WM33"/>
<protein>
    <submittedName>
        <fullName evidence="1">Uncharacterized protein</fullName>
    </submittedName>
</protein>
<organism evidence="1 2">
    <name type="scientific">Pseudovirgaria hyperparasitica</name>
    <dbReference type="NCBI Taxonomy" id="470096"/>
    <lineage>
        <taxon>Eukaryota</taxon>
        <taxon>Fungi</taxon>
        <taxon>Dikarya</taxon>
        <taxon>Ascomycota</taxon>
        <taxon>Pezizomycotina</taxon>
        <taxon>Dothideomycetes</taxon>
        <taxon>Dothideomycetes incertae sedis</taxon>
        <taxon>Acrospermales</taxon>
        <taxon>Acrospermaceae</taxon>
        <taxon>Pseudovirgaria</taxon>
    </lineage>
</organism>
<evidence type="ECO:0000313" key="2">
    <source>
        <dbReference type="Proteomes" id="UP000799437"/>
    </source>
</evidence>
<proteinExistence type="predicted"/>
<dbReference type="GeneID" id="54484187"/>
<evidence type="ECO:0000313" key="1">
    <source>
        <dbReference type="EMBL" id="KAF2763264.1"/>
    </source>
</evidence>
<dbReference type="Proteomes" id="UP000799437">
    <property type="component" value="Unassembled WGS sequence"/>
</dbReference>
<keyword evidence="2" id="KW-1185">Reference proteome</keyword>
<gene>
    <name evidence="1" type="ORF">EJ05DRAFT_472178</name>
</gene>
<name>A0A6A6WM33_9PEZI</name>
<dbReference type="RefSeq" id="XP_033605715.1">
    <property type="nucleotide sequence ID" value="XM_033743133.1"/>
</dbReference>
<sequence length="152" mass="16746">MLIHVRWSAGYASPYYTPSQHQHQHHQSSKIWPNGSSAAESISRSQLGMSGAGHKGTATTVVYWSEHLSGASDKHLYSIQTEDNDEPPVEAVTVLLRPLTCSFCSSCESEPLRLLVSKYSSVDEANDSKQVCCIHHIHMYIHPGQRGAWVGG</sequence>
<reference evidence="1" key="1">
    <citation type="journal article" date="2020" name="Stud. Mycol.">
        <title>101 Dothideomycetes genomes: a test case for predicting lifestyles and emergence of pathogens.</title>
        <authorList>
            <person name="Haridas S."/>
            <person name="Albert R."/>
            <person name="Binder M."/>
            <person name="Bloem J."/>
            <person name="Labutti K."/>
            <person name="Salamov A."/>
            <person name="Andreopoulos B."/>
            <person name="Baker S."/>
            <person name="Barry K."/>
            <person name="Bills G."/>
            <person name="Bluhm B."/>
            <person name="Cannon C."/>
            <person name="Castanera R."/>
            <person name="Culley D."/>
            <person name="Daum C."/>
            <person name="Ezra D."/>
            <person name="Gonzalez J."/>
            <person name="Henrissat B."/>
            <person name="Kuo A."/>
            <person name="Liang C."/>
            <person name="Lipzen A."/>
            <person name="Lutzoni F."/>
            <person name="Magnuson J."/>
            <person name="Mondo S."/>
            <person name="Nolan M."/>
            <person name="Ohm R."/>
            <person name="Pangilinan J."/>
            <person name="Park H.-J."/>
            <person name="Ramirez L."/>
            <person name="Alfaro M."/>
            <person name="Sun H."/>
            <person name="Tritt A."/>
            <person name="Yoshinaga Y."/>
            <person name="Zwiers L.-H."/>
            <person name="Turgeon B."/>
            <person name="Goodwin S."/>
            <person name="Spatafora J."/>
            <person name="Crous P."/>
            <person name="Grigoriev I."/>
        </authorList>
    </citation>
    <scope>NUCLEOTIDE SEQUENCE</scope>
    <source>
        <strain evidence="1">CBS 121739</strain>
    </source>
</reference>
<dbReference type="EMBL" id="ML996565">
    <property type="protein sequence ID" value="KAF2763264.1"/>
    <property type="molecule type" value="Genomic_DNA"/>
</dbReference>